<dbReference type="InterPro" id="IPR029068">
    <property type="entry name" value="Glyas_Bleomycin-R_OHBP_Dase"/>
</dbReference>
<accession>A0A2I2KP67</accession>
<dbReference type="Proteomes" id="UP000234331">
    <property type="component" value="Unassembled WGS sequence"/>
</dbReference>
<gene>
    <name evidence="1" type="ORF">FRACA_190041</name>
</gene>
<evidence type="ECO:0000313" key="1">
    <source>
        <dbReference type="EMBL" id="SNQ47461.1"/>
    </source>
</evidence>
<dbReference type="Gene3D" id="3.10.180.10">
    <property type="entry name" value="2,3-Dihydroxybiphenyl 1,2-Dioxygenase, domain 1"/>
    <property type="match status" value="1"/>
</dbReference>
<protein>
    <submittedName>
        <fullName evidence="1">Uncharacterized protein</fullName>
    </submittedName>
</protein>
<reference evidence="1 2" key="1">
    <citation type="submission" date="2017-06" db="EMBL/GenBank/DDBJ databases">
        <authorList>
            <person name="Kim H.J."/>
            <person name="Triplett B.A."/>
        </authorList>
    </citation>
    <scope>NUCLEOTIDE SEQUENCE [LARGE SCALE GENOMIC DNA]</scope>
    <source>
        <strain evidence="1">FRACA_ARgP5</strain>
    </source>
</reference>
<organism evidence="1 2">
    <name type="scientific">Frankia canadensis</name>
    <dbReference type="NCBI Taxonomy" id="1836972"/>
    <lineage>
        <taxon>Bacteria</taxon>
        <taxon>Bacillati</taxon>
        <taxon>Actinomycetota</taxon>
        <taxon>Actinomycetes</taxon>
        <taxon>Frankiales</taxon>
        <taxon>Frankiaceae</taxon>
        <taxon>Frankia</taxon>
    </lineage>
</organism>
<dbReference type="AlphaFoldDB" id="A0A2I2KP67"/>
<sequence length="128" mass="13757">MRTMSHASRSRNALPGTARLDLDRAPSTQVQVNLLVLYGARLASCRDFYRNLGLVFEGERHGGGPEHYAAVLAGGTVLELYPAGAGTATGRTRIGLTVPLDSLRIALEPGDHVLRDPEDRVVDLHVTA</sequence>
<evidence type="ECO:0000313" key="2">
    <source>
        <dbReference type="Proteomes" id="UP000234331"/>
    </source>
</evidence>
<proteinExistence type="predicted"/>
<keyword evidence="2" id="KW-1185">Reference proteome</keyword>
<dbReference type="SUPFAM" id="SSF54593">
    <property type="entry name" value="Glyoxalase/Bleomycin resistance protein/Dihydroxybiphenyl dioxygenase"/>
    <property type="match status" value="1"/>
</dbReference>
<dbReference type="EMBL" id="FZMO01000101">
    <property type="protein sequence ID" value="SNQ47461.1"/>
    <property type="molecule type" value="Genomic_DNA"/>
</dbReference>
<name>A0A2I2KP67_9ACTN</name>